<evidence type="ECO:0000256" key="10">
    <source>
        <dbReference type="SAM" id="MobiDB-lite"/>
    </source>
</evidence>
<evidence type="ECO:0000256" key="5">
    <source>
        <dbReference type="ARBA" id="ARBA00022989"/>
    </source>
</evidence>
<feature type="transmembrane region" description="Helical" evidence="11">
    <location>
        <begin position="280"/>
        <end position="299"/>
    </location>
</feature>
<feature type="transmembrane region" description="Helical" evidence="11">
    <location>
        <begin position="12"/>
        <end position="31"/>
    </location>
</feature>
<evidence type="ECO:0000256" key="9">
    <source>
        <dbReference type="ARBA" id="ARBA00023224"/>
    </source>
</evidence>
<evidence type="ECO:0000313" key="12">
    <source>
        <dbReference type="EMBL" id="KAJ3744075.1"/>
    </source>
</evidence>
<feature type="region of interest" description="Disordered" evidence="10">
    <location>
        <begin position="468"/>
        <end position="488"/>
    </location>
</feature>
<sequence>MVAVNIDINTLFFALSLSAFVIVFIPFYWHLKARNTGTCLFMTWIGFACLVLSMDSFFWKRNTSNFAPIWCDISSKFLIGANAAISSVSLCINLRLWLVASDRVRTLEKRSVFVIELLLGLGIPVLEMAFQYFVQDRRFDIYEGVGCRAASDNVLLMYLLLLAPQFLLGIASTTFFILACINYHRVYKYMLETQYSPTFHHRTTLSASFPCFLTLGGISILCSIAYAAFVVYFNATASDTLGSFTLWESWTSTHLNIKKVNVYNEKEWRGDLMTELLLEANRWIFVGLAFLFFVFFGLASEARRRYRRLFGCGGRRNRWFQAERTAVGAGDRGIVHYADGDTESAEGNRSQSTFDTTTNFNASISKPQLVDESVVDLLPQDPFTLDNPYPKHIHDKKPESQSGGRDLTFPTIADFRAEDENVIAVSKSEESNSSLLPTDPFAAAPPSSLLTAPIASTALLLNHQESTNSLPPLIRTPPSTYVPDREPPARGQVHFVFADEMRQTSLPPSFPAASTTRGRSNSLGSRSAHTRRPTSRRRSLSRGLSATATSPPTRPLPDIPSDIPLTPNTVRDFQSYHTNHMSQSRGSFNSSLISSPAASLAGAPSDVLTYHLSRRRTEGARMLVEGRAF</sequence>
<feature type="transmembrane region" description="Helical" evidence="11">
    <location>
        <begin position="38"/>
        <end position="59"/>
    </location>
</feature>
<comment type="caution">
    <text evidence="12">The sequence shown here is derived from an EMBL/GenBank/DDBJ whole genome shotgun (WGS) entry which is preliminary data.</text>
</comment>
<comment type="subcellular location">
    <subcellularLocation>
        <location evidence="1">Membrane</location>
        <topology evidence="1">Multi-pass membrane protein</topology>
    </subcellularLocation>
</comment>
<evidence type="ECO:0000256" key="3">
    <source>
        <dbReference type="ARBA" id="ARBA00022507"/>
    </source>
</evidence>
<dbReference type="EMBL" id="JANVFU010000007">
    <property type="protein sequence ID" value="KAJ3744075.1"/>
    <property type="molecule type" value="Genomic_DNA"/>
</dbReference>
<evidence type="ECO:0000256" key="1">
    <source>
        <dbReference type="ARBA" id="ARBA00004141"/>
    </source>
</evidence>
<evidence type="ECO:0000256" key="11">
    <source>
        <dbReference type="SAM" id="Phobius"/>
    </source>
</evidence>
<feature type="transmembrane region" description="Helical" evidence="11">
    <location>
        <begin position="112"/>
        <end position="134"/>
    </location>
</feature>
<dbReference type="PANTHER" id="PTHR28097">
    <property type="entry name" value="PHEROMONE A FACTOR RECEPTOR"/>
    <property type="match status" value="1"/>
</dbReference>
<dbReference type="InterPro" id="IPR001499">
    <property type="entry name" value="GPCR_STE3"/>
</dbReference>
<evidence type="ECO:0000256" key="4">
    <source>
        <dbReference type="ARBA" id="ARBA00022692"/>
    </source>
</evidence>
<comment type="similarity">
    <text evidence="2">Belongs to the G-protein coupled receptor 4 family.</text>
</comment>
<feature type="compositionally biased region" description="Polar residues" evidence="10">
    <location>
        <begin position="503"/>
        <end position="524"/>
    </location>
</feature>
<organism evidence="12 13">
    <name type="scientific">Lentinula detonsa</name>
    <dbReference type="NCBI Taxonomy" id="2804962"/>
    <lineage>
        <taxon>Eukaryota</taxon>
        <taxon>Fungi</taxon>
        <taxon>Dikarya</taxon>
        <taxon>Basidiomycota</taxon>
        <taxon>Agaricomycotina</taxon>
        <taxon>Agaricomycetes</taxon>
        <taxon>Agaricomycetidae</taxon>
        <taxon>Agaricales</taxon>
        <taxon>Marasmiineae</taxon>
        <taxon>Omphalotaceae</taxon>
        <taxon>Lentinula</taxon>
    </lineage>
</organism>
<protein>
    <submittedName>
        <fullName evidence="12">Pheromone A receptor-domain-containing protein</fullName>
    </submittedName>
</protein>
<dbReference type="GO" id="GO:0004932">
    <property type="term" value="F:mating-type factor pheromone receptor activity"/>
    <property type="evidence" value="ECO:0007669"/>
    <property type="project" value="InterPro"/>
</dbReference>
<feature type="region of interest" description="Disordered" evidence="10">
    <location>
        <begin position="501"/>
        <end position="570"/>
    </location>
</feature>
<dbReference type="PANTHER" id="PTHR28097:SF1">
    <property type="entry name" value="PHEROMONE A FACTOR RECEPTOR"/>
    <property type="match status" value="1"/>
</dbReference>
<dbReference type="Proteomes" id="UP001142393">
    <property type="component" value="Unassembled WGS sequence"/>
</dbReference>
<evidence type="ECO:0000256" key="8">
    <source>
        <dbReference type="ARBA" id="ARBA00023170"/>
    </source>
</evidence>
<evidence type="ECO:0000313" key="13">
    <source>
        <dbReference type="Proteomes" id="UP001142393"/>
    </source>
</evidence>
<reference evidence="12 13" key="1">
    <citation type="journal article" date="2023" name="Proc. Natl. Acad. Sci. U.S.A.">
        <title>A global phylogenomic analysis of the shiitake genus Lentinula.</title>
        <authorList>
            <person name="Sierra-Patev S."/>
            <person name="Min B."/>
            <person name="Naranjo-Ortiz M."/>
            <person name="Looney B."/>
            <person name="Konkel Z."/>
            <person name="Slot J.C."/>
            <person name="Sakamoto Y."/>
            <person name="Steenwyk J.L."/>
            <person name="Rokas A."/>
            <person name="Carro J."/>
            <person name="Camarero S."/>
            <person name="Ferreira P."/>
            <person name="Molpeceres G."/>
            <person name="Ruiz-Duenas F.J."/>
            <person name="Serrano A."/>
            <person name="Henrissat B."/>
            <person name="Drula E."/>
            <person name="Hughes K.W."/>
            <person name="Mata J.L."/>
            <person name="Ishikawa N.K."/>
            <person name="Vargas-Isla R."/>
            <person name="Ushijima S."/>
            <person name="Smith C.A."/>
            <person name="Donoghue J."/>
            <person name="Ahrendt S."/>
            <person name="Andreopoulos W."/>
            <person name="He G."/>
            <person name="LaButti K."/>
            <person name="Lipzen A."/>
            <person name="Ng V."/>
            <person name="Riley R."/>
            <person name="Sandor L."/>
            <person name="Barry K."/>
            <person name="Martinez A.T."/>
            <person name="Xiao Y."/>
            <person name="Gibbons J.G."/>
            <person name="Terashima K."/>
            <person name="Grigoriev I.V."/>
            <person name="Hibbett D."/>
        </authorList>
    </citation>
    <scope>NUCLEOTIDE SEQUENCE [LARGE SCALE GENOMIC DNA]</scope>
    <source>
        <strain evidence="12 13">TFB7810</strain>
    </source>
</reference>
<keyword evidence="7 11" id="KW-0472">Membrane</keyword>
<keyword evidence="9" id="KW-0807">Transducer</keyword>
<feature type="region of interest" description="Disordered" evidence="10">
    <location>
        <begin position="386"/>
        <end position="406"/>
    </location>
</feature>
<keyword evidence="6" id="KW-0297">G-protein coupled receptor</keyword>
<proteinExistence type="inferred from homology"/>
<keyword evidence="8 12" id="KW-0675">Receptor</keyword>
<evidence type="ECO:0000256" key="7">
    <source>
        <dbReference type="ARBA" id="ARBA00023136"/>
    </source>
</evidence>
<evidence type="ECO:0000256" key="2">
    <source>
        <dbReference type="ARBA" id="ARBA00011085"/>
    </source>
</evidence>
<evidence type="ECO:0000256" key="6">
    <source>
        <dbReference type="ARBA" id="ARBA00023040"/>
    </source>
</evidence>
<dbReference type="GO" id="GO:0000750">
    <property type="term" value="P:pheromone-dependent signal transduction involved in conjugation with cellular fusion"/>
    <property type="evidence" value="ECO:0007669"/>
    <property type="project" value="TreeGrafter"/>
</dbReference>
<keyword evidence="5 11" id="KW-1133">Transmembrane helix</keyword>
<dbReference type="CDD" id="cd14966">
    <property type="entry name" value="7tmD_STE3"/>
    <property type="match status" value="1"/>
</dbReference>
<accession>A0A9W8TXL5</accession>
<feature type="transmembrane region" description="Helical" evidence="11">
    <location>
        <begin position="211"/>
        <end position="233"/>
    </location>
</feature>
<feature type="transmembrane region" description="Helical" evidence="11">
    <location>
        <begin position="154"/>
        <end position="181"/>
    </location>
</feature>
<feature type="compositionally biased region" description="Basic residues" evidence="10">
    <location>
        <begin position="528"/>
        <end position="540"/>
    </location>
</feature>
<dbReference type="AlphaFoldDB" id="A0A9W8TXL5"/>
<name>A0A9W8TXL5_9AGAR</name>
<keyword evidence="4 11" id="KW-0812">Transmembrane</keyword>
<keyword evidence="3" id="KW-0589">Pheromone response</keyword>
<keyword evidence="13" id="KW-1185">Reference proteome</keyword>
<dbReference type="GO" id="GO:0005886">
    <property type="term" value="C:plasma membrane"/>
    <property type="evidence" value="ECO:0007669"/>
    <property type="project" value="TreeGrafter"/>
</dbReference>
<dbReference type="Pfam" id="PF02076">
    <property type="entry name" value="STE3"/>
    <property type="match status" value="1"/>
</dbReference>
<feature type="transmembrane region" description="Helical" evidence="11">
    <location>
        <begin position="79"/>
        <end position="100"/>
    </location>
</feature>
<dbReference type="PRINTS" id="PR00899">
    <property type="entry name" value="GPCRSTE3"/>
</dbReference>
<gene>
    <name evidence="12" type="ORF">DFH05DRAFT_1148700</name>
</gene>